<dbReference type="InterPro" id="IPR036291">
    <property type="entry name" value="NAD(P)-bd_dom_sf"/>
</dbReference>
<dbReference type="GO" id="GO:0008831">
    <property type="term" value="F:dTDP-4-dehydrorhamnose reductase activity"/>
    <property type="evidence" value="ECO:0007669"/>
    <property type="project" value="UniProtKB-EC"/>
</dbReference>
<evidence type="ECO:0000259" key="1">
    <source>
        <dbReference type="Pfam" id="PF04321"/>
    </source>
</evidence>
<comment type="caution">
    <text evidence="2">The sequence shown here is derived from an EMBL/GenBank/DDBJ whole genome shotgun (WGS) entry which is preliminary data.</text>
</comment>
<dbReference type="SUPFAM" id="SSF51735">
    <property type="entry name" value="NAD(P)-binding Rossmann-fold domains"/>
    <property type="match status" value="1"/>
</dbReference>
<dbReference type="GO" id="GO:0019305">
    <property type="term" value="P:dTDP-rhamnose biosynthetic process"/>
    <property type="evidence" value="ECO:0007669"/>
    <property type="project" value="TreeGrafter"/>
</dbReference>
<dbReference type="Gene3D" id="3.40.50.720">
    <property type="entry name" value="NAD(P)-binding Rossmann-like Domain"/>
    <property type="match status" value="1"/>
</dbReference>
<keyword evidence="2" id="KW-0560">Oxidoreductase</keyword>
<dbReference type="InterPro" id="IPR005913">
    <property type="entry name" value="dTDP_dehydrorham_reduct"/>
</dbReference>
<dbReference type="Gene3D" id="3.90.25.10">
    <property type="entry name" value="UDP-galactose 4-epimerase, domain 1"/>
    <property type="match status" value="1"/>
</dbReference>
<dbReference type="EMBL" id="VSSQ01006500">
    <property type="protein sequence ID" value="MPM32911.1"/>
    <property type="molecule type" value="Genomic_DNA"/>
</dbReference>
<proteinExistence type="predicted"/>
<dbReference type="NCBIfam" id="TIGR01214">
    <property type="entry name" value="rmlD"/>
    <property type="match status" value="1"/>
</dbReference>
<reference evidence="2" key="1">
    <citation type="submission" date="2019-08" db="EMBL/GenBank/DDBJ databases">
        <authorList>
            <person name="Kucharzyk K."/>
            <person name="Murdoch R.W."/>
            <person name="Higgins S."/>
            <person name="Loffler F."/>
        </authorList>
    </citation>
    <scope>NUCLEOTIDE SEQUENCE</scope>
</reference>
<name>A0A644YYJ6_9ZZZZ</name>
<dbReference type="CDD" id="cd05254">
    <property type="entry name" value="dTDP_HR_like_SDR_e"/>
    <property type="match status" value="1"/>
</dbReference>
<protein>
    <submittedName>
        <fullName evidence="2">dTDP-4-dehydrorhamnose reductase</fullName>
        <ecNumber evidence="2">1.1.1.133</ecNumber>
    </submittedName>
</protein>
<dbReference type="InterPro" id="IPR029903">
    <property type="entry name" value="RmlD-like-bd"/>
</dbReference>
<sequence length="299" mass="32647">MTILITGAKGQLGNELCKILGEGVSERGKLPPLYDGCTVIGVDVDELDITSSDAVDAFFSIHKPSIVFNCAAMTNVDGCEGNEDAAYQVNAIGPKNLALACEKHSARLLHVSTDYVFAGNGSKPYVETDEPAPNTAYGRSKLAGEQYVLDNCKDSCICRTAWLYGYVGNNFVKTMLRLARQNGFLTVVSDQVGNPTSAVDLAWQMLLLAASEETGIFHCTCNGDAVSWNAFARRIMEKAGLAVEVKACTTAEFPRPAKRPAYSALDNKHLRDTIGDSMRDWKEALDSFLEHYLEQERQQ</sequence>
<feature type="domain" description="RmlD-like substrate binding" evidence="1">
    <location>
        <begin position="1"/>
        <end position="292"/>
    </location>
</feature>
<accession>A0A644YYJ6</accession>
<dbReference type="PANTHER" id="PTHR10491:SF4">
    <property type="entry name" value="METHIONINE ADENOSYLTRANSFERASE 2 SUBUNIT BETA"/>
    <property type="match status" value="1"/>
</dbReference>
<gene>
    <name evidence="2" type="primary">rmlD_16</name>
    <name evidence="2" type="ORF">SDC9_79478</name>
</gene>
<dbReference type="AlphaFoldDB" id="A0A644YYJ6"/>
<dbReference type="EC" id="1.1.1.133" evidence="2"/>
<organism evidence="2">
    <name type="scientific">bioreactor metagenome</name>
    <dbReference type="NCBI Taxonomy" id="1076179"/>
    <lineage>
        <taxon>unclassified sequences</taxon>
        <taxon>metagenomes</taxon>
        <taxon>ecological metagenomes</taxon>
    </lineage>
</organism>
<evidence type="ECO:0000313" key="2">
    <source>
        <dbReference type="EMBL" id="MPM32911.1"/>
    </source>
</evidence>
<dbReference type="Pfam" id="PF04321">
    <property type="entry name" value="RmlD_sub_bind"/>
    <property type="match status" value="1"/>
</dbReference>
<dbReference type="GO" id="GO:0005829">
    <property type="term" value="C:cytosol"/>
    <property type="evidence" value="ECO:0007669"/>
    <property type="project" value="TreeGrafter"/>
</dbReference>
<dbReference type="PANTHER" id="PTHR10491">
    <property type="entry name" value="DTDP-4-DEHYDRORHAMNOSE REDUCTASE"/>
    <property type="match status" value="1"/>
</dbReference>